<keyword evidence="6 10" id="KW-1133">Transmembrane helix</keyword>
<name>A0A5B8SUF9_9GAMM</name>
<proteinExistence type="inferred from homology"/>
<comment type="similarity">
    <text evidence="2 10">Belongs to the MscL family.</text>
</comment>
<organism evidence="11 12">
    <name type="scientific">Pistricoccus aurantiacus</name>
    <dbReference type="NCBI Taxonomy" id="1883414"/>
    <lineage>
        <taxon>Bacteria</taxon>
        <taxon>Pseudomonadati</taxon>
        <taxon>Pseudomonadota</taxon>
        <taxon>Gammaproteobacteria</taxon>
        <taxon>Oceanospirillales</taxon>
        <taxon>Halomonadaceae</taxon>
        <taxon>Pistricoccus</taxon>
    </lineage>
</organism>
<dbReference type="OrthoDB" id="9810350at2"/>
<dbReference type="RefSeq" id="WP_147184972.1">
    <property type="nucleotide sequence ID" value="NZ_CP042382.1"/>
</dbReference>
<dbReference type="InterPro" id="IPR001185">
    <property type="entry name" value="MS_channel"/>
</dbReference>
<dbReference type="KEGG" id="paur:FGL86_13150"/>
<evidence type="ECO:0000256" key="5">
    <source>
        <dbReference type="ARBA" id="ARBA00022692"/>
    </source>
</evidence>
<dbReference type="Pfam" id="PF01741">
    <property type="entry name" value="MscL"/>
    <property type="match status" value="1"/>
</dbReference>
<protein>
    <recommendedName>
        <fullName evidence="10">Large-conductance mechanosensitive channel</fullName>
    </recommendedName>
</protein>
<comment type="subunit">
    <text evidence="10">Homopentamer.</text>
</comment>
<dbReference type="AlphaFoldDB" id="A0A5B8SUF9"/>
<keyword evidence="7 10" id="KW-0406">Ion transport</keyword>
<dbReference type="GO" id="GO:0008381">
    <property type="term" value="F:mechanosensitive monoatomic ion channel activity"/>
    <property type="evidence" value="ECO:0007669"/>
    <property type="project" value="UniProtKB-UniRule"/>
</dbReference>
<evidence type="ECO:0000256" key="2">
    <source>
        <dbReference type="ARBA" id="ARBA00007254"/>
    </source>
</evidence>
<keyword evidence="3 10" id="KW-0813">Transport</keyword>
<dbReference type="EMBL" id="CP042382">
    <property type="protein sequence ID" value="QEA39924.1"/>
    <property type="molecule type" value="Genomic_DNA"/>
</dbReference>
<dbReference type="Proteomes" id="UP000321272">
    <property type="component" value="Chromosome"/>
</dbReference>
<dbReference type="InterPro" id="IPR037673">
    <property type="entry name" value="MSC/AndL"/>
</dbReference>
<keyword evidence="12" id="KW-1185">Reference proteome</keyword>
<dbReference type="Gene3D" id="1.10.1200.120">
    <property type="entry name" value="Large-conductance mechanosensitive channel, MscL, domain 1"/>
    <property type="match status" value="1"/>
</dbReference>
<comment type="subcellular location">
    <subcellularLocation>
        <location evidence="10">Cell inner membrane</location>
        <topology evidence="10">Multi-pass membrane protein</topology>
    </subcellularLocation>
    <subcellularLocation>
        <location evidence="1">Cell membrane</location>
        <topology evidence="1">Multi-pass membrane protein</topology>
    </subcellularLocation>
</comment>
<dbReference type="GO" id="GO:0005886">
    <property type="term" value="C:plasma membrane"/>
    <property type="evidence" value="ECO:0007669"/>
    <property type="project" value="UniProtKB-SubCell"/>
</dbReference>
<comment type="function">
    <text evidence="10">Channel that opens in response to stretch forces in the membrane lipid bilayer. May participate in the regulation of osmotic pressure changes within the cell.</text>
</comment>
<sequence>MASKFLKEFREFAVKGNVVDMAVGIIVGAAFTSIVNSLVKDIFTPLIGLMTGGLNFSNQFLVLRHGSGEGTYNTLEQAQAAGAVTLNYGLFANAVMSFLIVSFAVFILVRNINRLKNLAHPPETAANPTVKSCPYCISKIPLEATRCPSCTSHLSAEPETA</sequence>
<dbReference type="NCBIfam" id="TIGR00220">
    <property type="entry name" value="mscL"/>
    <property type="match status" value="1"/>
</dbReference>
<dbReference type="PROSITE" id="PS01327">
    <property type="entry name" value="MSCL"/>
    <property type="match status" value="1"/>
</dbReference>
<keyword evidence="4 10" id="KW-1003">Cell membrane</keyword>
<dbReference type="PANTHER" id="PTHR30266:SF2">
    <property type="entry name" value="LARGE-CONDUCTANCE MECHANOSENSITIVE CHANNEL"/>
    <property type="match status" value="1"/>
</dbReference>
<keyword evidence="9 10" id="KW-0407">Ion channel</keyword>
<keyword evidence="8 10" id="KW-0472">Membrane</keyword>
<evidence type="ECO:0000256" key="6">
    <source>
        <dbReference type="ARBA" id="ARBA00022989"/>
    </source>
</evidence>
<evidence type="ECO:0000313" key="12">
    <source>
        <dbReference type="Proteomes" id="UP000321272"/>
    </source>
</evidence>
<evidence type="ECO:0000313" key="11">
    <source>
        <dbReference type="EMBL" id="QEA39924.1"/>
    </source>
</evidence>
<dbReference type="PANTHER" id="PTHR30266">
    <property type="entry name" value="MECHANOSENSITIVE CHANNEL MSCL"/>
    <property type="match status" value="1"/>
</dbReference>
<feature type="transmembrane region" description="Helical" evidence="10">
    <location>
        <begin position="90"/>
        <end position="109"/>
    </location>
</feature>
<evidence type="ECO:0000256" key="8">
    <source>
        <dbReference type="ARBA" id="ARBA00023136"/>
    </source>
</evidence>
<dbReference type="SUPFAM" id="SSF81330">
    <property type="entry name" value="Gated mechanosensitive channel"/>
    <property type="match status" value="1"/>
</dbReference>
<gene>
    <name evidence="10 11" type="primary">mscL</name>
    <name evidence="11" type="ORF">FGL86_13150</name>
</gene>
<evidence type="ECO:0000256" key="7">
    <source>
        <dbReference type="ARBA" id="ARBA00023065"/>
    </source>
</evidence>
<dbReference type="HAMAP" id="MF_00115">
    <property type="entry name" value="MscL"/>
    <property type="match status" value="1"/>
</dbReference>
<evidence type="ECO:0000256" key="4">
    <source>
        <dbReference type="ARBA" id="ARBA00022475"/>
    </source>
</evidence>
<evidence type="ECO:0000256" key="10">
    <source>
        <dbReference type="HAMAP-Rule" id="MF_00115"/>
    </source>
</evidence>
<accession>A0A5B8SUF9</accession>
<dbReference type="PRINTS" id="PR01264">
    <property type="entry name" value="MECHCHANNEL"/>
</dbReference>
<reference evidence="11 12" key="1">
    <citation type="submission" date="2019-06" db="EMBL/GenBank/DDBJ databases">
        <title>Genome analyses of bacteria isolated from kimchi.</title>
        <authorList>
            <person name="Lee S."/>
            <person name="Ahn S."/>
            <person name="Roh S."/>
        </authorList>
    </citation>
    <scope>NUCLEOTIDE SEQUENCE [LARGE SCALE GENOMIC DNA]</scope>
    <source>
        <strain evidence="11 12">CBA4606</strain>
    </source>
</reference>
<keyword evidence="5 10" id="KW-0812">Transmembrane</keyword>
<dbReference type="InterPro" id="IPR019823">
    <property type="entry name" value="Mechanosensitive_channel_CS"/>
</dbReference>
<evidence type="ECO:0000256" key="3">
    <source>
        <dbReference type="ARBA" id="ARBA00022448"/>
    </source>
</evidence>
<feature type="transmembrane region" description="Helical" evidence="10">
    <location>
        <begin position="21"/>
        <end position="39"/>
    </location>
</feature>
<evidence type="ECO:0000256" key="1">
    <source>
        <dbReference type="ARBA" id="ARBA00004651"/>
    </source>
</evidence>
<dbReference type="InterPro" id="IPR036019">
    <property type="entry name" value="MscL_channel"/>
</dbReference>
<keyword evidence="10" id="KW-0997">Cell inner membrane</keyword>
<evidence type="ECO:0000256" key="9">
    <source>
        <dbReference type="ARBA" id="ARBA00023303"/>
    </source>
</evidence>